<protein>
    <submittedName>
        <fullName evidence="3">Uncharacterized protein</fullName>
    </submittedName>
</protein>
<feature type="compositionally biased region" description="Basic and acidic residues" evidence="2">
    <location>
        <begin position="188"/>
        <end position="205"/>
    </location>
</feature>
<dbReference type="InParanoid" id="A0CZF3"/>
<dbReference type="HOGENOM" id="CLU_1096048_0_0_1"/>
<evidence type="ECO:0000256" key="1">
    <source>
        <dbReference type="SAM" id="Coils"/>
    </source>
</evidence>
<feature type="coiled-coil region" evidence="1">
    <location>
        <begin position="12"/>
        <end position="46"/>
    </location>
</feature>
<dbReference type="GeneID" id="5029352"/>
<gene>
    <name evidence="3" type="ORF">GSPATT00011743001</name>
</gene>
<keyword evidence="1" id="KW-0175">Coiled coil</keyword>
<feature type="compositionally biased region" description="Polar residues" evidence="2">
    <location>
        <begin position="178"/>
        <end position="187"/>
    </location>
</feature>
<proteinExistence type="predicted"/>
<feature type="region of interest" description="Disordered" evidence="2">
    <location>
        <begin position="178"/>
        <end position="207"/>
    </location>
</feature>
<dbReference type="KEGG" id="ptm:GSPATT00011743001"/>
<dbReference type="Proteomes" id="UP000000600">
    <property type="component" value="Unassembled WGS sequence"/>
</dbReference>
<dbReference type="AlphaFoldDB" id="A0CZF3"/>
<reference evidence="3 4" key="1">
    <citation type="journal article" date="2006" name="Nature">
        <title>Global trends of whole-genome duplications revealed by the ciliate Paramecium tetraurelia.</title>
        <authorList>
            <consortium name="Genoscope"/>
            <person name="Aury J.-M."/>
            <person name="Jaillon O."/>
            <person name="Duret L."/>
            <person name="Noel B."/>
            <person name="Jubin C."/>
            <person name="Porcel B.M."/>
            <person name="Segurens B."/>
            <person name="Daubin V."/>
            <person name="Anthouard V."/>
            <person name="Aiach N."/>
            <person name="Arnaiz O."/>
            <person name="Billaut A."/>
            <person name="Beisson J."/>
            <person name="Blanc I."/>
            <person name="Bouhouche K."/>
            <person name="Camara F."/>
            <person name="Duharcourt S."/>
            <person name="Guigo R."/>
            <person name="Gogendeau D."/>
            <person name="Katinka M."/>
            <person name="Keller A.-M."/>
            <person name="Kissmehl R."/>
            <person name="Klotz C."/>
            <person name="Koll F."/>
            <person name="Le Moue A."/>
            <person name="Lepere C."/>
            <person name="Malinsky S."/>
            <person name="Nowacki M."/>
            <person name="Nowak J.K."/>
            <person name="Plattner H."/>
            <person name="Poulain J."/>
            <person name="Ruiz F."/>
            <person name="Serrano V."/>
            <person name="Zagulski M."/>
            <person name="Dessen P."/>
            <person name="Betermier M."/>
            <person name="Weissenbach J."/>
            <person name="Scarpelli C."/>
            <person name="Schachter V."/>
            <person name="Sperling L."/>
            <person name="Meyer E."/>
            <person name="Cohen J."/>
            <person name="Wincker P."/>
        </authorList>
    </citation>
    <scope>NUCLEOTIDE SEQUENCE [LARGE SCALE GENOMIC DNA]</scope>
    <source>
        <strain evidence="3 4">Stock d4-2</strain>
    </source>
</reference>
<organism evidence="3 4">
    <name type="scientific">Paramecium tetraurelia</name>
    <dbReference type="NCBI Taxonomy" id="5888"/>
    <lineage>
        <taxon>Eukaryota</taxon>
        <taxon>Sar</taxon>
        <taxon>Alveolata</taxon>
        <taxon>Ciliophora</taxon>
        <taxon>Intramacronucleata</taxon>
        <taxon>Oligohymenophorea</taxon>
        <taxon>Peniculida</taxon>
        <taxon>Parameciidae</taxon>
        <taxon>Paramecium</taxon>
    </lineage>
</organism>
<dbReference type="EMBL" id="CT868230">
    <property type="protein sequence ID" value="CAK76170.1"/>
    <property type="molecule type" value="Genomic_DNA"/>
</dbReference>
<sequence>MAGILQQSTHEQHTFQELINQKDQEIQNLQEELKIIHQHIEQRMNKSVISNHSKKSQNIVKFEEFADIDENDINEQSDEEEEIMKEKLKLQKVLQENDEKIRRMEIQLEQTQKFAKTKINQELSNLQIQLNNQNKVIEELNTLNSNQFKILEQKEKEIQDLKEELNRYYQQKDHIINKSNYSNSFGSDNEKETADQQQLEKKQDDNFDIQRQVEIQNKQIEQNLKKTLNEAIDIQQPKNECLKEESQNNKDCLN</sequence>
<evidence type="ECO:0000313" key="3">
    <source>
        <dbReference type="EMBL" id="CAK76170.1"/>
    </source>
</evidence>
<evidence type="ECO:0000256" key="2">
    <source>
        <dbReference type="SAM" id="MobiDB-lite"/>
    </source>
</evidence>
<evidence type="ECO:0000313" key="4">
    <source>
        <dbReference type="Proteomes" id="UP000000600"/>
    </source>
</evidence>
<accession>A0CZF3</accession>
<name>A0CZF3_PARTE</name>
<keyword evidence="4" id="KW-1185">Reference proteome</keyword>
<dbReference type="RefSeq" id="XP_001443567.1">
    <property type="nucleotide sequence ID" value="XM_001443530.1"/>
</dbReference>
<feature type="coiled-coil region" evidence="1">
    <location>
        <begin position="76"/>
        <end position="178"/>
    </location>
</feature>